<dbReference type="CDD" id="cd06261">
    <property type="entry name" value="TM_PBP2"/>
    <property type="match status" value="1"/>
</dbReference>
<dbReference type="PANTHER" id="PTHR43386:SF1">
    <property type="entry name" value="D,D-DIPEPTIDE TRANSPORT SYSTEM PERMEASE PROTEIN DDPC-RELATED"/>
    <property type="match status" value="1"/>
</dbReference>
<evidence type="ECO:0000313" key="10">
    <source>
        <dbReference type="Proteomes" id="UP001600943"/>
    </source>
</evidence>
<evidence type="ECO:0000256" key="3">
    <source>
        <dbReference type="ARBA" id="ARBA00022475"/>
    </source>
</evidence>
<evidence type="ECO:0000259" key="8">
    <source>
        <dbReference type="PROSITE" id="PS50928"/>
    </source>
</evidence>
<feature type="transmembrane region" description="Helical" evidence="7">
    <location>
        <begin position="195"/>
        <end position="217"/>
    </location>
</feature>
<dbReference type="InterPro" id="IPR025966">
    <property type="entry name" value="OppC_N"/>
</dbReference>
<protein>
    <submittedName>
        <fullName evidence="9">ABC transporter permease</fullName>
    </submittedName>
</protein>
<dbReference type="PANTHER" id="PTHR43386">
    <property type="entry name" value="OLIGOPEPTIDE TRANSPORT SYSTEM PERMEASE PROTEIN APPC"/>
    <property type="match status" value="1"/>
</dbReference>
<evidence type="ECO:0000256" key="6">
    <source>
        <dbReference type="ARBA" id="ARBA00023136"/>
    </source>
</evidence>
<feature type="transmembrane region" description="Helical" evidence="7">
    <location>
        <begin position="137"/>
        <end position="156"/>
    </location>
</feature>
<evidence type="ECO:0000256" key="2">
    <source>
        <dbReference type="ARBA" id="ARBA00022448"/>
    </source>
</evidence>
<feature type="transmembrane region" description="Helical" evidence="7">
    <location>
        <begin position="109"/>
        <end position="131"/>
    </location>
</feature>
<feature type="transmembrane region" description="Helical" evidence="7">
    <location>
        <begin position="237"/>
        <end position="263"/>
    </location>
</feature>
<dbReference type="EMBL" id="BAABYW010000001">
    <property type="protein sequence ID" value="GAA6407042.1"/>
    <property type="molecule type" value="Genomic_DNA"/>
</dbReference>
<dbReference type="Pfam" id="PF00528">
    <property type="entry name" value="BPD_transp_1"/>
    <property type="match status" value="1"/>
</dbReference>
<dbReference type="Proteomes" id="UP001600943">
    <property type="component" value="Unassembled WGS sequence"/>
</dbReference>
<feature type="transmembrane region" description="Helical" evidence="7">
    <location>
        <begin position="15"/>
        <end position="36"/>
    </location>
</feature>
<dbReference type="PROSITE" id="PS50928">
    <property type="entry name" value="ABC_TM1"/>
    <property type="match status" value="1"/>
</dbReference>
<feature type="transmembrane region" description="Helical" evidence="7">
    <location>
        <begin position="76"/>
        <end position="102"/>
    </location>
</feature>
<sequence>MDVSTFRKILRNPSAVVGLCILLLLIVVSIAGPFLVQSPYEQNTAIKLMPPSREHWFGTDDFGRDVFSRIVTGAHYSLLAGFISVILGLTGGLLLGAFAGFYGGLLDQILMTVCDILLAFPSVLLAMAIVMVMEPGIYTPMVAVGISSIPVFARLVRAQFMSLRESCFVEAVRSAGAGDLRIIFRHLLPNSIGPIIIQATLRIGSSILLAATLSFLGLGAQPPTPEWGAMLSAARNYVWTASYLALIPGLAITVTVVAVNLIGDALRDYLDPRTRNM</sequence>
<evidence type="ECO:0000256" key="5">
    <source>
        <dbReference type="ARBA" id="ARBA00022989"/>
    </source>
</evidence>
<keyword evidence="10" id="KW-1185">Reference proteome</keyword>
<keyword evidence="2 7" id="KW-0813">Transport</keyword>
<evidence type="ECO:0000256" key="1">
    <source>
        <dbReference type="ARBA" id="ARBA00004651"/>
    </source>
</evidence>
<keyword evidence="6 7" id="KW-0472">Membrane</keyword>
<accession>A0ABQ0B6G1</accession>
<comment type="caution">
    <text evidence="9">The sequence shown here is derived from an EMBL/GenBank/DDBJ whole genome shotgun (WGS) entry which is preliminary data.</text>
</comment>
<dbReference type="Pfam" id="PF12911">
    <property type="entry name" value="OppC_N"/>
    <property type="match status" value="1"/>
</dbReference>
<reference evidence="9 10" key="1">
    <citation type="submission" date="2024-04" db="EMBL/GenBank/DDBJ databases">
        <title>Defined microbial consortia suppress multidrug-resistant proinflammatory Enterobacteriaceae via ecological control.</title>
        <authorList>
            <person name="Furuichi M."/>
            <person name="Kawaguchi T."/>
            <person name="Pust M."/>
            <person name="Yasuma K."/>
            <person name="Plichta D."/>
            <person name="Hasegawa N."/>
            <person name="Ohya T."/>
            <person name="Bhattarai S."/>
            <person name="Sasajima S."/>
            <person name="Aoto Y."/>
            <person name="Tuganbaev T."/>
            <person name="Yaginuma M."/>
            <person name="Ueda M."/>
            <person name="Okahashi N."/>
            <person name="Amafuji K."/>
            <person name="Kiridooshi Y."/>
            <person name="Sugita K."/>
            <person name="Strazar M."/>
            <person name="Skelly A."/>
            <person name="Suda W."/>
            <person name="Hattori M."/>
            <person name="Nakamoto N."/>
            <person name="Caballero S."/>
            <person name="Norman J."/>
            <person name="Olle B."/>
            <person name="Tanoue T."/>
            <person name="Arita M."/>
            <person name="Bucci V."/>
            <person name="Atarashi K."/>
            <person name="Xavier R."/>
            <person name="Honda K."/>
        </authorList>
    </citation>
    <scope>NUCLEOTIDE SEQUENCE [LARGE SCALE GENOMIC DNA]</scope>
    <source>
        <strain evidence="10">k04-0078-D8-1</strain>
    </source>
</reference>
<comment type="similarity">
    <text evidence="7">Belongs to the binding-protein-dependent transport system permease family.</text>
</comment>
<feature type="domain" description="ABC transmembrane type-1" evidence="8">
    <location>
        <begin position="74"/>
        <end position="263"/>
    </location>
</feature>
<organism evidence="9 10">
    <name type="scientific">Blautia hominis</name>
    <dbReference type="NCBI Taxonomy" id="2025493"/>
    <lineage>
        <taxon>Bacteria</taxon>
        <taxon>Bacillati</taxon>
        <taxon>Bacillota</taxon>
        <taxon>Clostridia</taxon>
        <taxon>Lachnospirales</taxon>
        <taxon>Lachnospiraceae</taxon>
        <taxon>Blautia</taxon>
    </lineage>
</organism>
<keyword evidence="4 7" id="KW-0812">Transmembrane</keyword>
<dbReference type="Gene3D" id="1.10.3720.10">
    <property type="entry name" value="MetI-like"/>
    <property type="match status" value="1"/>
</dbReference>
<dbReference type="InterPro" id="IPR000515">
    <property type="entry name" value="MetI-like"/>
</dbReference>
<gene>
    <name evidence="9" type="ORF">K040078D81_11590</name>
</gene>
<name>A0ABQ0B6G1_9FIRM</name>
<proteinExistence type="inferred from homology"/>
<dbReference type="RefSeq" id="WP_242987070.1">
    <property type="nucleotide sequence ID" value="NZ_BAABYW010000001.1"/>
</dbReference>
<dbReference type="SUPFAM" id="SSF161098">
    <property type="entry name" value="MetI-like"/>
    <property type="match status" value="1"/>
</dbReference>
<dbReference type="InterPro" id="IPR035906">
    <property type="entry name" value="MetI-like_sf"/>
</dbReference>
<evidence type="ECO:0000313" key="9">
    <source>
        <dbReference type="EMBL" id="GAA6407042.1"/>
    </source>
</evidence>
<comment type="subcellular location">
    <subcellularLocation>
        <location evidence="1 7">Cell membrane</location>
        <topology evidence="1 7">Multi-pass membrane protein</topology>
    </subcellularLocation>
</comment>
<keyword evidence="5 7" id="KW-1133">Transmembrane helix</keyword>
<evidence type="ECO:0000256" key="4">
    <source>
        <dbReference type="ARBA" id="ARBA00022692"/>
    </source>
</evidence>
<evidence type="ECO:0000256" key="7">
    <source>
        <dbReference type="RuleBase" id="RU363032"/>
    </source>
</evidence>
<dbReference type="InterPro" id="IPR050366">
    <property type="entry name" value="BP-dependent_transpt_permease"/>
</dbReference>
<keyword evidence="3" id="KW-1003">Cell membrane</keyword>